<dbReference type="Proteomes" id="UP000264589">
    <property type="component" value="Unassembled WGS sequence"/>
</dbReference>
<feature type="domain" description="DUF2147" evidence="1">
    <location>
        <begin position="28"/>
        <end position="137"/>
    </location>
</feature>
<dbReference type="OrthoDB" id="9811671at2"/>
<keyword evidence="3" id="KW-1185">Reference proteome</keyword>
<dbReference type="InParanoid" id="A0A371RHE9"/>
<evidence type="ECO:0000259" key="1">
    <source>
        <dbReference type="Pfam" id="PF09917"/>
    </source>
</evidence>
<accession>A0A371RHE9</accession>
<dbReference type="RefSeq" id="WP_116391492.1">
    <property type="nucleotide sequence ID" value="NZ_QUQO01000001.1"/>
</dbReference>
<organism evidence="2 3">
    <name type="scientific">Parvularcula marina</name>
    <dbReference type="NCBI Taxonomy" id="2292771"/>
    <lineage>
        <taxon>Bacteria</taxon>
        <taxon>Pseudomonadati</taxon>
        <taxon>Pseudomonadota</taxon>
        <taxon>Alphaproteobacteria</taxon>
        <taxon>Parvularculales</taxon>
        <taxon>Parvularculaceae</taxon>
        <taxon>Parvularcula</taxon>
    </lineage>
</organism>
<dbReference type="InterPro" id="IPR019223">
    <property type="entry name" value="DUF2147"/>
</dbReference>
<gene>
    <name evidence="2" type="ORF">DX908_05930</name>
</gene>
<evidence type="ECO:0000313" key="2">
    <source>
        <dbReference type="EMBL" id="RFB04861.1"/>
    </source>
</evidence>
<dbReference type="Gene3D" id="2.40.128.520">
    <property type="match status" value="1"/>
</dbReference>
<dbReference type="AlphaFoldDB" id="A0A371RHE9"/>
<dbReference type="PANTHER" id="PTHR36919:SF2">
    <property type="entry name" value="BLL6627 PROTEIN"/>
    <property type="match status" value="1"/>
</dbReference>
<comment type="caution">
    <text evidence="2">The sequence shown here is derived from an EMBL/GenBank/DDBJ whole genome shotgun (WGS) entry which is preliminary data.</text>
</comment>
<evidence type="ECO:0000313" key="3">
    <source>
        <dbReference type="Proteomes" id="UP000264589"/>
    </source>
</evidence>
<proteinExistence type="predicted"/>
<dbReference type="Pfam" id="PF09917">
    <property type="entry name" value="DUF2147"/>
    <property type="match status" value="1"/>
</dbReference>
<dbReference type="EMBL" id="QUQO01000001">
    <property type="protein sequence ID" value="RFB04861.1"/>
    <property type="molecule type" value="Genomic_DNA"/>
</dbReference>
<dbReference type="PANTHER" id="PTHR36919">
    <property type="entry name" value="BLR1215 PROTEIN"/>
    <property type="match status" value="1"/>
</dbReference>
<name>A0A371RHE9_9PROT</name>
<protein>
    <submittedName>
        <fullName evidence="2">DUF2147 domain-containing protein</fullName>
    </submittedName>
</protein>
<reference evidence="2 3" key="1">
    <citation type="submission" date="2018-08" db="EMBL/GenBank/DDBJ databases">
        <title>Parvularcula sp. SM1705, isolated from surface water of the South Sea China.</title>
        <authorList>
            <person name="Sun L."/>
        </authorList>
    </citation>
    <scope>NUCLEOTIDE SEQUENCE [LARGE SCALE GENOMIC DNA]</scope>
    <source>
        <strain evidence="2 3">SM1705</strain>
    </source>
</reference>
<sequence>MTALLLSLMAGIIGADDAPADSAIDFAGRWYTQEEKSIVEIYDCGDGSPCGRVVWIDPDQENVFTDDHNKDPELRGRRLEGVMILSGYVRTDAGWKDGKLYNPENGKHYASKIELEADGTLLVKGCVGPICKGLRWTEAP</sequence>